<organism evidence="4 7">
    <name type="scientific">Phytophthora fragariae</name>
    <dbReference type="NCBI Taxonomy" id="53985"/>
    <lineage>
        <taxon>Eukaryota</taxon>
        <taxon>Sar</taxon>
        <taxon>Stramenopiles</taxon>
        <taxon>Oomycota</taxon>
        <taxon>Peronosporomycetes</taxon>
        <taxon>Peronosporales</taxon>
        <taxon>Peronosporaceae</taxon>
        <taxon>Phytophthora</taxon>
    </lineage>
</organism>
<evidence type="ECO:0000313" key="6">
    <source>
        <dbReference type="Proteomes" id="UP000429523"/>
    </source>
</evidence>
<reference evidence="6 7" key="1">
    <citation type="submission" date="2018-08" db="EMBL/GenBank/DDBJ databases">
        <title>Genomic investigation of the strawberry pathogen Phytophthora fragariae indicates pathogenicity is determined by transcriptional variation in three key races.</title>
        <authorList>
            <person name="Adams T.M."/>
            <person name="Armitage A.D."/>
            <person name="Sobczyk M.K."/>
            <person name="Bates H.J."/>
            <person name="Dunwell J.M."/>
            <person name="Nellist C.F."/>
            <person name="Harrison R.J."/>
        </authorList>
    </citation>
    <scope>NUCLEOTIDE SEQUENCE [LARGE SCALE GENOMIC DNA]</scope>
    <source>
        <strain evidence="5 8">BC-1</strain>
        <strain evidence="4 7">NOV-27</strain>
        <strain evidence="3 9">NOV-5</strain>
        <strain evidence="2 6">NOV-9</strain>
    </source>
</reference>
<dbReference type="Proteomes" id="UP000440732">
    <property type="component" value="Unassembled WGS sequence"/>
</dbReference>
<dbReference type="EMBL" id="QXGB01003188">
    <property type="protein sequence ID" value="KAE9172238.1"/>
    <property type="molecule type" value="Genomic_DNA"/>
</dbReference>
<evidence type="ECO:0000313" key="9">
    <source>
        <dbReference type="Proteomes" id="UP000440732"/>
    </source>
</evidence>
<evidence type="ECO:0000313" key="4">
    <source>
        <dbReference type="EMBL" id="KAE9172238.1"/>
    </source>
</evidence>
<evidence type="ECO:0000313" key="5">
    <source>
        <dbReference type="EMBL" id="KAE9174900.1"/>
    </source>
</evidence>
<dbReference type="OrthoDB" id="6133022at2759"/>
<evidence type="ECO:0000313" key="7">
    <source>
        <dbReference type="Proteomes" id="UP000433483"/>
    </source>
</evidence>
<comment type="caution">
    <text evidence="4">The sequence shown here is derived from an EMBL/GenBank/DDBJ whole genome shotgun (WGS) entry which is preliminary data.</text>
</comment>
<feature type="compositionally biased region" description="Acidic residues" evidence="1">
    <location>
        <begin position="239"/>
        <end position="248"/>
    </location>
</feature>
<feature type="compositionally biased region" description="Basic and acidic residues" evidence="1">
    <location>
        <begin position="117"/>
        <end position="143"/>
    </location>
</feature>
<dbReference type="EMBL" id="QXGF01001957">
    <property type="protein sequence ID" value="KAE8926864.1"/>
    <property type="molecule type" value="Genomic_DNA"/>
</dbReference>
<dbReference type="Gene3D" id="2.40.70.10">
    <property type="entry name" value="Acid Proteases"/>
    <property type="match status" value="1"/>
</dbReference>
<dbReference type="SUPFAM" id="SSF50630">
    <property type="entry name" value="Acid proteases"/>
    <property type="match status" value="1"/>
</dbReference>
<keyword evidence="7" id="KW-1185">Reference proteome</keyword>
<feature type="region of interest" description="Disordered" evidence="1">
    <location>
        <begin position="1"/>
        <end position="62"/>
    </location>
</feature>
<dbReference type="Proteomes" id="UP000440367">
    <property type="component" value="Unassembled WGS sequence"/>
</dbReference>
<feature type="region of interest" description="Disordered" evidence="1">
    <location>
        <begin position="202"/>
        <end position="276"/>
    </location>
</feature>
<accession>A0A6A3VRT7</accession>
<name>A0A6A3VRT7_9STRA</name>
<gene>
    <name evidence="5" type="ORF">PF002_g28926</name>
    <name evidence="4" type="ORF">PF005_g26802</name>
    <name evidence="3" type="ORF">PF006_g27944</name>
    <name evidence="2" type="ORF">PF009_g22955</name>
</gene>
<proteinExistence type="predicted"/>
<evidence type="ECO:0000256" key="1">
    <source>
        <dbReference type="SAM" id="MobiDB-lite"/>
    </source>
</evidence>
<evidence type="ECO:0000313" key="8">
    <source>
        <dbReference type="Proteomes" id="UP000440367"/>
    </source>
</evidence>
<evidence type="ECO:0000313" key="3">
    <source>
        <dbReference type="EMBL" id="KAE9077345.1"/>
    </source>
</evidence>
<feature type="region of interest" description="Disordered" evidence="1">
    <location>
        <begin position="117"/>
        <end position="160"/>
    </location>
</feature>
<dbReference type="Proteomes" id="UP000433483">
    <property type="component" value="Unassembled WGS sequence"/>
</dbReference>
<dbReference type="Proteomes" id="UP000429523">
    <property type="component" value="Unassembled WGS sequence"/>
</dbReference>
<sequence>MRQEEMPAADDWRTGGADQATVRLVIGRDGGETMEAESGGDPSDGNETAAADTSASREDGARVKLAAKVGRAEDGMAAVVQRMGEDTKAKDEERAARYVATVRPAMAAARYVRVDHRRGHDEADGGRLEDDVARTGEGDDVARTGEGAESGEAATKQGTSTETTAMAVKCATTVSAALREVPTTVAVQQTAAVLKLIADASESNTPRATEPRSAATETSHEGTEREESDSGPSGASSEDVVDEVAEGDEVQRVRRKRRERDEADEQQRESDARLEERQQVAVEAMEHEEVDVRAGRGCNQARVSLVQHRDSSTTRRATRGDDVEYIGADDGLPTAIMEVAGTRRHVKLDSGARYTVAGTDWMQYGDRVARAAPVDYVEGIGGFLLDVVGVWEFSMRNIFGEVIRVEACIVSGCTDEFLLGVDFMRGHGAMMDFERNEVRYTTAGRAVGIPFRTHGDTENARVAAVRMVRRTELAGCTVTPIEVSVAADDGEVGIFLPTENTGAVMLAATVTKVKNGRVLVPAVNAKDDNARLPARRKLGQWIPLSSDVEVLRVSGELQRRRINEWLDGLGNSQEPLEDEENVNIGVEDEGSRQLITKLLRVYRQRTADKGD</sequence>
<protein>
    <recommendedName>
        <fullName evidence="10">Peptidase A2 domain-containing protein</fullName>
    </recommendedName>
</protein>
<dbReference type="EMBL" id="QXGD01003734">
    <property type="protein sequence ID" value="KAE9174900.1"/>
    <property type="molecule type" value="Genomic_DNA"/>
</dbReference>
<dbReference type="InterPro" id="IPR021109">
    <property type="entry name" value="Peptidase_aspartic_dom_sf"/>
</dbReference>
<feature type="compositionally biased region" description="Basic and acidic residues" evidence="1">
    <location>
        <begin position="259"/>
        <end position="276"/>
    </location>
</feature>
<evidence type="ECO:0000313" key="2">
    <source>
        <dbReference type="EMBL" id="KAE8926864.1"/>
    </source>
</evidence>
<evidence type="ECO:0008006" key="10">
    <source>
        <dbReference type="Google" id="ProtNLM"/>
    </source>
</evidence>
<dbReference type="EMBL" id="QXGA01003984">
    <property type="protein sequence ID" value="KAE9077345.1"/>
    <property type="molecule type" value="Genomic_DNA"/>
</dbReference>
<feature type="compositionally biased region" description="Basic and acidic residues" evidence="1">
    <location>
        <begin position="1"/>
        <end position="13"/>
    </location>
</feature>
<dbReference type="AlphaFoldDB" id="A0A6A3VRT7"/>